<dbReference type="Proteomes" id="UP000315399">
    <property type="component" value="Unassembled WGS sequence"/>
</dbReference>
<dbReference type="Gene3D" id="3.30.420.130">
    <property type="entry name" value="Dinitrogenase iron-molybdenum cofactor biosynthesis domain"/>
    <property type="match status" value="1"/>
</dbReference>
<reference evidence="2 3" key="1">
    <citation type="journal article" date="2019" name="Nat. Microbiol.">
        <title>Expanding anaerobic alkane metabolism in the domain of Archaea.</title>
        <authorList>
            <person name="Wang Y."/>
            <person name="Wegener G."/>
            <person name="Hou J."/>
            <person name="Wang F."/>
            <person name="Xiao X."/>
        </authorList>
    </citation>
    <scope>NUCLEOTIDE SEQUENCE [LARGE SCALE GENOMIC DNA]</scope>
    <source>
        <strain evidence="2">WYZ-LMO10</strain>
    </source>
</reference>
<dbReference type="CDD" id="cd00562">
    <property type="entry name" value="NifX_NifB"/>
    <property type="match status" value="1"/>
</dbReference>
<proteinExistence type="predicted"/>
<dbReference type="InterPro" id="IPR036105">
    <property type="entry name" value="DiNase_FeMo-co_biosyn_sf"/>
</dbReference>
<dbReference type="InterPro" id="IPR003731">
    <property type="entry name" value="Di-Nase_FeMo-co_biosynth"/>
</dbReference>
<dbReference type="PANTHER" id="PTHR33937:SF2">
    <property type="entry name" value="DINITROGENASE IRON-MOLYBDENUM COFACTOR BIOSYNTHESIS DOMAIN-CONTAINING PROTEIN"/>
    <property type="match status" value="1"/>
</dbReference>
<dbReference type="Pfam" id="PF02579">
    <property type="entry name" value="Nitro_FeMo-Co"/>
    <property type="match status" value="1"/>
</dbReference>
<feature type="domain" description="Dinitrogenase iron-molybdenum cofactor biosynthesis" evidence="1">
    <location>
        <begin position="24"/>
        <end position="129"/>
    </location>
</feature>
<accession>A0A523BEJ0</accession>
<sequence length="141" mass="15659">MWLSHHKSRVRVISLKLAVVTDDGVNVSKHFGRAPYYLVVEVEGGSVKEKRLVPKLGHTQFHGAHQQESRGPHMGSDQKHRAIINPVSDCQVVICGGMGMGAYQSLMLNGIRPIITNIDSADEAIDAYLNNRMEDHPELLH</sequence>
<dbReference type="AlphaFoldDB" id="A0A523BEJ0"/>
<evidence type="ECO:0000259" key="1">
    <source>
        <dbReference type="Pfam" id="PF02579"/>
    </source>
</evidence>
<name>A0A523BEJ0_9CREN</name>
<dbReference type="PANTHER" id="PTHR33937">
    <property type="entry name" value="IRON-MOLYBDENUM PROTEIN-RELATED-RELATED"/>
    <property type="match status" value="1"/>
</dbReference>
<dbReference type="EMBL" id="QNVH01000015">
    <property type="protein sequence ID" value="TDA39369.1"/>
    <property type="molecule type" value="Genomic_DNA"/>
</dbReference>
<dbReference type="InterPro" id="IPR051840">
    <property type="entry name" value="NifX/NifY_domain"/>
</dbReference>
<gene>
    <name evidence="2" type="ORF">DSO08_02435</name>
</gene>
<protein>
    <submittedName>
        <fullName evidence="2">Dinitrogenase iron-molybdenum cofactor biosynthesis protein</fullName>
    </submittedName>
</protein>
<evidence type="ECO:0000313" key="3">
    <source>
        <dbReference type="Proteomes" id="UP000315399"/>
    </source>
</evidence>
<evidence type="ECO:0000313" key="2">
    <source>
        <dbReference type="EMBL" id="TDA39369.1"/>
    </source>
</evidence>
<organism evidence="2 3">
    <name type="scientific">Thermoproteota archaeon</name>
    <dbReference type="NCBI Taxonomy" id="2056631"/>
    <lineage>
        <taxon>Archaea</taxon>
        <taxon>Thermoproteota</taxon>
    </lineage>
</organism>
<dbReference type="SUPFAM" id="SSF53146">
    <property type="entry name" value="Nitrogenase accessory factor-like"/>
    <property type="match status" value="1"/>
</dbReference>
<comment type="caution">
    <text evidence="2">The sequence shown here is derived from an EMBL/GenBank/DDBJ whole genome shotgun (WGS) entry which is preliminary data.</text>
</comment>